<dbReference type="InterPro" id="IPR049261">
    <property type="entry name" value="RecA-like_C"/>
</dbReference>
<feature type="active site" description="Proton donor/acceptor" evidence="3">
    <location>
        <position position="443"/>
    </location>
</feature>
<accession>S5DMQ1</accession>
<feature type="transmembrane region" description="Helical" evidence="5">
    <location>
        <begin position="300"/>
        <end position="319"/>
    </location>
</feature>
<dbReference type="Gene3D" id="3.30.250.10">
    <property type="entry name" value="RecA protein, C-terminal domain"/>
    <property type="match status" value="1"/>
</dbReference>
<dbReference type="InterPro" id="IPR023400">
    <property type="entry name" value="RecA_C_sf"/>
</dbReference>
<organism evidence="7">
    <name type="scientific">Candidatus Actinomarina minuta</name>
    <dbReference type="NCBI Taxonomy" id="1389454"/>
    <lineage>
        <taxon>Bacteria</taxon>
        <taxon>Bacillati</taxon>
        <taxon>Actinomycetota</taxon>
        <taxon>Actinomycetes</taxon>
        <taxon>Candidatus Actinomarinidae</taxon>
        <taxon>Candidatus Actinomarinales</taxon>
        <taxon>Candidatus Actinomarineae</taxon>
        <taxon>Candidatus Actinomarinaceae</taxon>
        <taxon>Candidatus Actinomarina</taxon>
    </lineage>
</organism>
<dbReference type="CDD" id="cd05830">
    <property type="entry name" value="Sortase_E"/>
    <property type="match status" value="1"/>
</dbReference>
<proteinExistence type="predicted"/>
<evidence type="ECO:0000313" key="7">
    <source>
        <dbReference type="EMBL" id="AGQ18723.1"/>
    </source>
</evidence>
<dbReference type="AlphaFoldDB" id="S5DMQ1"/>
<dbReference type="InterPro" id="IPR023365">
    <property type="entry name" value="Sortase_dom-sf"/>
</dbReference>
<evidence type="ECO:0000256" key="1">
    <source>
        <dbReference type="ARBA" id="ARBA00022801"/>
    </source>
</evidence>
<evidence type="ECO:0000256" key="4">
    <source>
        <dbReference type="SAM" id="MobiDB-lite"/>
    </source>
</evidence>
<dbReference type="SUPFAM" id="SSF63817">
    <property type="entry name" value="Sortase"/>
    <property type="match status" value="1"/>
</dbReference>
<dbReference type="InterPro" id="IPR042003">
    <property type="entry name" value="Sortase_E"/>
</dbReference>
<keyword evidence="2" id="KW-0742">SOS response</keyword>
<dbReference type="Pfam" id="PF04203">
    <property type="entry name" value="Sortase"/>
    <property type="match status" value="1"/>
</dbReference>
<keyword evidence="1" id="KW-0378">Hydrolase</keyword>
<dbReference type="EMBL" id="KC811110">
    <property type="protein sequence ID" value="AGQ18723.1"/>
    <property type="molecule type" value="Genomic_DNA"/>
</dbReference>
<protein>
    <submittedName>
        <fullName evidence="7">MedDCM-OCT-S24-C97-cds3</fullName>
    </submittedName>
</protein>
<dbReference type="InterPro" id="IPR005754">
    <property type="entry name" value="Sortase"/>
</dbReference>
<evidence type="ECO:0000256" key="5">
    <source>
        <dbReference type="SAM" id="Phobius"/>
    </source>
</evidence>
<keyword evidence="5" id="KW-0472">Membrane</keyword>
<feature type="domain" description="RecA-like C-terminal" evidence="6">
    <location>
        <begin position="55"/>
        <end position="109"/>
    </location>
</feature>
<sequence>MNSADVITEATIVEDTPSPKRNRRSYNFFNHQQSSNIFVEFEDLDLGNTELIYDGQLLDLAVEKKIVTKKGNWYLYGDVKLGYGKDKAKFYLLENTILADEISSLVYSSIDIKLQNQRDDLQNLENADSIEKGKQIYSSHNSLQNQQSLGIINQQLEIELSEIYVKSNTLKKVLENTLGTEVMISIDISQRFNPLITDQEKYASDIVSMLKEVDYLISAVSNISKNAKYLDIKVTEQMLREKLNLMTSNLFSIVFTKKPAQMHKNFAKLSFDEPVKKNRNNGQRRSSRQIKNIDHKQKPLAPIGLALLIVGLFIVGYSINQTFFSTSVIDDEQQLLEKQFEVNNTNLSDLRNKNLNAENSVENLEQIDEFQESFLSIATKTLTNQAAKAEFLPDVVGRLMLLSADVNHYVVFGATSKKLEYGPGYIVGTSLPGSGGNFGIAGHRTTYGAPFGNLDRVVIGDDILFQTNTNEYKYKVVDVKIVSPEETYLLGSFGDDRITLSTCHPKFSAKQRLVVIGKLEKVKVFG</sequence>
<dbReference type="NCBIfam" id="TIGR01076">
    <property type="entry name" value="sortase_fam"/>
    <property type="match status" value="1"/>
</dbReference>
<evidence type="ECO:0000256" key="3">
    <source>
        <dbReference type="PIRSR" id="PIRSR605754-1"/>
    </source>
</evidence>
<keyword evidence="5" id="KW-0812">Transmembrane</keyword>
<name>S5DMQ1_9ACTN</name>
<keyword evidence="2" id="KW-0227">DNA damage</keyword>
<dbReference type="Pfam" id="PF21096">
    <property type="entry name" value="RecA_C"/>
    <property type="match status" value="1"/>
</dbReference>
<dbReference type="GO" id="GO:0016787">
    <property type="term" value="F:hydrolase activity"/>
    <property type="evidence" value="ECO:0007669"/>
    <property type="project" value="UniProtKB-KW"/>
</dbReference>
<feature type="region of interest" description="Disordered" evidence="4">
    <location>
        <begin position="273"/>
        <end position="293"/>
    </location>
</feature>
<reference evidence="7" key="1">
    <citation type="journal article" date="2013" name="Sci. Rep.">
        <title>Metagenomics uncovers a new group of low GC and ultra-small marine Actinobacteria.</title>
        <authorList>
            <person name="Ghai R."/>
            <person name="Mizuno C.M."/>
            <person name="Picazo A."/>
            <person name="Camacho A."/>
            <person name="Rodriguez-Valera F."/>
        </authorList>
    </citation>
    <scope>NUCLEOTIDE SEQUENCE</scope>
</reference>
<evidence type="ECO:0000259" key="6">
    <source>
        <dbReference type="Pfam" id="PF21096"/>
    </source>
</evidence>
<dbReference type="SUPFAM" id="SSF54752">
    <property type="entry name" value="RecA protein, C-terminal domain"/>
    <property type="match status" value="1"/>
</dbReference>
<keyword evidence="5" id="KW-1133">Transmembrane helix</keyword>
<dbReference type="Gene3D" id="2.40.260.10">
    <property type="entry name" value="Sortase"/>
    <property type="match status" value="1"/>
</dbReference>
<feature type="active site" description="Acyl-thioester intermediate" evidence="3">
    <location>
        <position position="503"/>
    </location>
</feature>
<evidence type="ECO:0000256" key="2">
    <source>
        <dbReference type="ARBA" id="ARBA00023236"/>
    </source>
</evidence>
<dbReference type="GO" id="GO:0009432">
    <property type="term" value="P:SOS response"/>
    <property type="evidence" value="ECO:0007669"/>
    <property type="project" value="UniProtKB-KW"/>
</dbReference>